<evidence type="ECO:0000256" key="3">
    <source>
        <dbReference type="ARBA" id="ARBA00022763"/>
    </source>
</evidence>
<dbReference type="InterPro" id="IPR012340">
    <property type="entry name" value="NA-bd_OB-fold"/>
</dbReference>
<dbReference type="Pfam" id="PF02565">
    <property type="entry name" value="RecO_C"/>
    <property type="match status" value="1"/>
</dbReference>
<dbReference type="Gene3D" id="2.40.50.140">
    <property type="entry name" value="Nucleic acid-binding proteins"/>
    <property type="match status" value="1"/>
</dbReference>
<dbReference type="PANTHER" id="PTHR33991">
    <property type="entry name" value="DNA REPAIR PROTEIN RECO"/>
    <property type="match status" value="1"/>
</dbReference>
<dbReference type="Proteomes" id="UP001652442">
    <property type="component" value="Unassembled WGS sequence"/>
</dbReference>
<dbReference type="EMBL" id="JAOQJQ010000001">
    <property type="protein sequence ID" value="MCU6761564.1"/>
    <property type="molecule type" value="Genomic_DNA"/>
</dbReference>
<comment type="function">
    <text evidence="7">Involved in DNA repair and RecF pathway recombination.</text>
</comment>
<accession>A0ABT2TJ65</accession>
<dbReference type="RefSeq" id="WP_158424357.1">
    <property type="nucleotide sequence ID" value="NZ_JAOQJQ010000001.1"/>
</dbReference>
<evidence type="ECO:0000256" key="7">
    <source>
        <dbReference type="HAMAP-Rule" id="MF_00201"/>
    </source>
</evidence>
<evidence type="ECO:0000256" key="1">
    <source>
        <dbReference type="ARBA" id="ARBA00007452"/>
    </source>
</evidence>
<dbReference type="NCBIfam" id="TIGR00613">
    <property type="entry name" value="reco"/>
    <property type="match status" value="1"/>
</dbReference>
<dbReference type="PANTHER" id="PTHR33991:SF1">
    <property type="entry name" value="DNA REPAIR PROTEIN RECO"/>
    <property type="match status" value="1"/>
</dbReference>
<feature type="domain" description="DNA replication/recombination mediator RecO N-terminal" evidence="8">
    <location>
        <begin position="5"/>
        <end position="80"/>
    </location>
</feature>
<dbReference type="InterPro" id="IPR003717">
    <property type="entry name" value="RecO"/>
</dbReference>
<keyword evidence="4 7" id="KW-0233">DNA recombination</keyword>
<name>A0ABT2TJ65_9FIRM</name>
<dbReference type="SUPFAM" id="SSF57863">
    <property type="entry name" value="ArfGap/RecO-like zinc finger"/>
    <property type="match status" value="1"/>
</dbReference>
<dbReference type="HAMAP" id="MF_00201">
    <property type="entry name" value="RecO"/>
    <property type="match status" value="1"/>
</dbReference>
<protein>
    <recommendedName>
        <fullName evidence="2 7">DNA repair protein RecO</fullName>
    </recommendedName>
    <alternativeName>
        <fullName evidence="6 7">Recombination protein O</fullName>
    </alternativeName>
</protein>
<keyword evidence="3 7" id="KW-0227">DNA damage</keyword>
<comment type="caution">
    <text evidence="9">The sequence shown here is derived from an EMBL/GenBank/DDBJ whole genome shotgun (WGS) entry which is preliminary data.</text>
</comment>
<evidence type="ECO:0000256" key="6">
    <source>
        <dbReference type="ARBA" id="ARBA00033409"/>
    </source>
</evidence>
<evidence type="ECO:0000256" key="5">
    <source>
        <dbReference type="ARBA" id="ARBA00023204"/>
    </source>
</evidence>
<evidence type="ECO:0000256" key="4">
    <source>
        <dbReference type="ARBA" id="ARBA00023172"/>
    </source>
</evidence>
<dbReference type="InterPro" id="IPR022572">
    <property type="entry name" value="DNA_rep/recomb_RecO_N"/>
</dbReference>
<dbReference type="Pfam" id="PF11967">
    <property type="entry name" value="RecO_N"/>
    <property type="match status" value="1"/>
</dbReference>
<keyword evidence="10" id="KW-1185">Reference proteome</keyword>
<dbReference type="Gene3D" id="1.20.1440.120">
    <property type="entry name" value="Recombination protein O, C-terminal domain"/>
    <property type="match status" value="1"/>
</dbReference>
<dbReference type="InterPro" id="IPR042242">
    <property type="entry name" value="RecO_C"/>
</dbReference>
<evidence type="ECO:0000313" key="9">
    <source>
        <dbReference type="EMBL" id="MCU6761564.1"/>
    </source>
</evidence>
<evidence type="ECO:0000313" key="10">
    <source>
        <dbReference type="Proteomes" id="UP001652442"/>
    </source>
</evidence>
<evidence type="ECO:0000259" key="8">
    <source>
        <dbReference type="Pfam" id="PF11967"/>
    </source>
</evidence>
<proteinExistence type="inferred from homology"/>
<evidence type="ECO:0000256" key="2">
    <source>
        <dbReference type="ARBA" id="ARBA00021310"/>
    </source>
</evidence>
<sequence>MGQSCTLTGMVLTSMPVGEYDRRIVILTKERGKITAFVRGARRPKSTMIAAANPFCFGEFEAYAGRNAYTIVKASISNYFYEISMDLMKTCYGCYFLELADYFSMENSDCRDQLKLLYQTMRALNAPALSLRLVRSIYELKTLVYHGVYPNVFSCMNCGSKEDLIYYDSRKRGTICASCGGHSMRRIFPAALYALQYIITAPVEKLYTFTLKEEILNAIEKIIGESMEFAADRKFKSLEFLNDLPKDSK</sequence>
<reference evidence="9 10" key="1">
    <citation type="journal article" date="2021" name="ISME Commun">
        <title>Automated analysis of genomic sequences facilitates high-throughput and comprehensive description of bacteria.</title>
        <authorList>
            <person name="Hitch T.C.A."/>
        </authorList>
    </citation>
    <scope>NUCLEOTIDE SEQUENCE [LARGE SCALE GENOMIC DNA]</scope>
    <source>
        <strain evidence="9 10">Sanger_109</strain>
    </source>
</reference>
<comment type="similarity">
    <text evidence="1 7">Belongs to the RecO family.</text>
</comment>
<gene>
    <name evidence="7 9" type="primary">recO</name>
    <name evidence="9" type="ORF">OCV88_04315</name>
</gene>
<dbReference type="InterPro" id="IPR037278">
    <property type="entry name" value="ARFGAP/RecO"/>
</dbReference>
<dbReference type="SUPFAM" id="SSF50249">
    <property type="entry name" value="Nucleic acid-binding proteins"/>
    <property type="match status" value="1"/>
</dbReference>
<organism evidence="9 10">
    <name type="scientific">Brotonthovivens ammoniilytica</name>
    <dbReference type="NCBI Taxonomy" id="2981725"/>
    <lineage>
        <taxon>Bacteria</taxon>
        <taxon>Bacillati</taxon>
        <taxon>Bacillota</taxon>
        <taxon>Clostridia</taxon>
        <taxon>Lachnospirales</taxon>
        <taxon>Lachnospiraceae</taxon>
        <taxon>Brotonthovivens</taxon>
    </lineage>
</organism>
<keyword evidence="5 7" id="KW-0234">DNA repair</keyword>